<dbReference type="GO" id="GO:0030170">
    <property type="term" value="F:pyridoxal phosphate binding"/>
    <property type="evidence" value="ECO:0007669"/>
    <property type="project" value="InterPro"/>
</dbReference>
<evidence type="ECO:0000256" key="5">
    <source>
        <dbReference type="ARBA" id="ARBA00022605"/>
    </source>
</evidence>
<comment type="caution">
    <text evidence="11">The sequence shown here is derived from an EMBL/GenBank/DDBJ whole genome shotgun (WGS) entry which is preliminary data.</text>
</comment>
<keyword evidence="6 9" id="KW-0808">Transferase</keyword>
<comment type="similarity">
    <text evidence="2 9">Belongs to the class-II pyridoxal-phosphate-dependent aminotransferase family. Histidinol-phosphate aminotransferase subfamily.</text>
</comment>
<dbReference type="InterPro" id="IPR004839">
    <property type="entry name" value="Aminotransferase_I/II_large"/>
</dbReference>
<evidence type="ECO:0000256" key="8">
    <source>
        <dbReference type="ARBA" id="ARBA00023102"/>
    </source>
</evidence>
<keyword evidence="8 9" id="KW-0368">Histidine biosynthesis</keyword>
<keyword evidence="5 9" id="KW-0028">Amino-acid biosynthesis</keyword>
<evidence type="ECO:0000259" key="10">
    <source>
        <dbReference type="Pfam" id="PF00155"/>
    </source>
</evidence>
<dbReference type="InterPro" id="IPR015422">
    <property type="entry name" value="PyrdxlP-dep_Trfase_small"/>
</dbReference>
<dbReference type="GO" id="GO:0000105">
    <property type="term" value="P:L-histidine biosynthetic process"/>
    <property type="evidence" value="ECO:0007669"/>
    <property type="project" value="UniProtKB-UniRule"/>
</dbReference>
<keyword evidence="7 9" id="KW-0663">Pyridoxal phosphate</keyword>
<dbReference type="PANTHER" id="PTHR42885:SF2">
    <property type="entry name" value="HISTIDINOL-PHOSPHATE AMINOTRANSFERASE"/>
    <property type="match status" value="1"/>
</dbReference>
<protein>
    <recommendedName>
        <fullName evidence="9">Histidinol-phosphate aminotransferase</fullName>
        <ecNumber evidence="9">2.6.1.9</ecNumber>
    </recommendedName>
    <alternativeName>
        <fullName evidence="9">Imidazole acetol-phosphate transaminase</fullName>
    </alternativeName>
</protein>
<dbReference type="AlphaFoldDB" id="A0A4T9T671"/>
<proteinExistence type="inferred from homology"/>
<evidence type="ECO:0000256" key="3">
    <source>
        <dbReference type="ARBA" id="ARBA00011738"/>
    </source>
</evidence>
<dbReference type="PROSITE" id="PS00599">
    <property type="entry name" value="AA_TRANSFER_CLASS_2"/>
    <property type="match status" value="1"/>
</dbReference>
<feature type="domain" description="Aminotransferase class I/classII large" evidence="10">
    <location>
        <begin position="54"/>
        <end position="375"/>
    </location>
</feature>
<evidence type="ECO:0000256" key="4">
    <source>
        <dbReference type="ARBA" id="ARBA00022576"/>
    </source>
</evidence>
<comment type="pathway">
    <text evidence="9">Amino-acid biosynthesis; L-histidine biosynthesis; L-histidine from 5-phospho-alpha-D-ribose 1-diphosphate: step 7/9.</text>
</comment>
<evidence type="ECO:0000256" key="2">
    <source>
        <dbReference type="ARBA" id="ARBA00007970"/>
    </source>
</evidence>
<dbReference type="Gene3D" id="3.40.640.10">
    <property type="entry name" value="Type I PLP-dependent aspartate aminotransferase-like (Major domain)"/>
    <property type="match status" value="1"/>
</dbReference>
<evidence type="ECO:0000313" key="11">
    <source>
        <dbReference type="EMBL" id="TJW09799.1"/>
    </source>
</evidence>
<comment type="subunit">
    <text evidence="3 9">Homodimer.</text>
</comment>
<keyword evidence="12" id="KW-1185">Reference proteome</keyword>
<dbReference type="EMBL" id="SSTM01000006">
    <property type="protein sequence ID" value="TJW09799.1"/>
    <property type="molecule type" value="Genomic_DNA"/>
</dbReference>
<keyword evidence="4 9" id="KW-0032">Aminotransferase</keyword>
<dbReference type="Gene3D" id="3.90.1150.10">
    <property type="entry name" value="Aspartate Aminotransferase, domain 1"/>
    <property type="match status" value="1"/>
</dbReference>
<evidence type="ECO:0000256" key="9">
    <source>
        <dbReference type="HAMAP-Rule" id="MF_01023"/>
    </source>
</evidence>
<organism evidence="11 12">
    <name type="scientific">Parvibacter caecicola</name>
    <dbReference type="NCBI Taxonomy" id="747645"/>
    <lineage>
        <taxon>Bacteria</taxon>
        <taxon>Bacillati</taxon>
        <taxon>Actinomycetota</taxon>
        <taxon>Coriobacteriia</taxon>
        <taxon>Coriobacteriales</taxon>
        <taxon>Coriobacteriaceae</taxon>
        <taxon>Parvibacter</taxon>
    </lineage>
</organism>
<dbReference type="InterPro" id="IPR015424">
    <property type="entry name" value="PyrdxlP-dep_Trfase"/>
</dbReference>
<dbReference type="UniPathway" id="UPA00031">
    <property type="reaction ID" value="UER00012"/>
</dbReference>
<dbReference type="InterPro" id="IPR005861">
    <property type="entry name" value="HisP_aminotrans"/>
</dbReference>
<dbReference type="Pfam" id="PF00155">
    <property type="entry name" value="Aminotran_1_2"/>
    <property type="match status" value="1"/>
</dbReference>
<evidence type="ECO:0000313" key="12">
    <source>
        <dbReference type="Proteomes" id="UP000309454"/>
    </source>
</evidence>
<gene>
    <name evidence="9 11" type="primary">hisC</name>
    <name evidence="11" type="ORF">E5982_08095</name>
</gene>
<dbReference type="GO" id="GO:0004400">
    <property type="term" value="F:histidinol-phosphate transaminase activity"/>
    <property type="evidence" value="ECO:0007669"/>
    <property type="project" value="UniProtKB-UniRule"/>
</dbReference>
<dbReference type="PANTHER" id="PTHR42885">
    <property type="entry name" value="HISTIDINOL-PHOSPHATE AMINOTRANSFERASE-RELATED"/>
    <property type="match status" value="1"/>
</dbReference>
<dbReference type="Proteomes" id="UP000309454">
    <property type="component" value="Unassembled WGS sequence"/>
</dbReference>
<dbReference type="SUPFAM" id="SSF53383">
    <property type="entry name" value="PLP-dependent transferases"/>
    <property type="match status" value="1"/>
</dbReference>
<reference evidence="11 12" key="1">
    <citation type="submission" date="2019-04" db="EMBL/GenBank/DDBJ databases">
        <title>Microbes associate with the intestines of laboratory mice.</title>
        <authorList>
            <person name="Navarre W."/>
            <person name="Wong E."/>
            <person name="Huang K.C."/>
            <person name="Tropini C."/>
            <person name="Ng K."/>
            <person name="Yu B."/>
        </authorList>
    </citation>
    <scope>NUCLEOTIDE SEQUENCE [LARGE SCALE GENOMIC DNA]</scope>
    <source>
        <strain evidence="11 12">NM48_B13</strain>
    </source>
</reference>
<dbReference type="CDD" id="cd00609">
    <property type="entry name" value="AAT_like"/>
    <property type="match status" value="1"/>
</dbReference>
<accession>A0A4T9T671</accession>
<dbReference type="InterPro" id="IPR001917">
    <property type="entry name" value="Aminotrans_II_pyridoxalP_BS"/>
</dbReference>
<comment type="cofactor">
    <cofactor evidence="1 9">
        <name>pyridoxal 5'-phosphate</name>
        <dbReference type="ChEBI" id="CHEBI:597326"/>
    </cofactor>
</comment>
<evidence type="ECO:0000256" key="7">
    <source>
        <dbReference type="ARBA" id="ARBA00022898"/>
    </source>
</evidence>
<evidence type="ECO:0000256" key="6">
    <source>
        <dbReference type="ARBA" id="ARBA00022679"/>
    </source>
</evidence>
<name>A0A4T9T671_9ACTN</name>
<dbReference type="InterPro" id="IPR015421">
    <property type="entry name" value="PyrdxlP-dep_Trfase_major"/>
</dbReference>
<feature type="modified residue" description="N6-(pyridoxal phosphate)lysine" evidence="9">
    <location>
        <position position="241"/>
    </location>
</feature>
<evidence type="ECO:0000256" key="1">
    <source>
        <dbReference type="ARBA" id="ARBA00001933"/>
    </source>
</evidence>
<comment type="catalytic activity">
    <reaction evidence="9">
        <text>L-histidinol phosphate + 2-oxoglutarate = 3-(imidazol-4-yl)-2-oxopropyl phosphate + L-glutamate</text>
        <dbReference type="Rhea" id="RHEA:23744"/>
        <dbReference type="ChEBI" id="CHEBI:16810"/>
        <dbReference type="ChEBI" id="CHEBI:29985"/>
        <dbReference type="ChEBI" id="CHEBI:57766"/>
        <dbReference type="ChEBI" id="CHEBI:57980"/>
        <dbReference type="EC" id="2.6.1.9"/>
    </reaction>
</comment>
<sequence length="388" mass="43006">MPAAWSCGWKSWKPKGWGRLAVRWRPPVGSLRPPSSRLEGLVPYDPKYIPAEVMLSANENPSDVPEQLRQELARALKGVPFNRYPDPLGNQLRATIAEANGLEADWVLLGNGGDELLFNVALAWGGSGRTFLDLPPTFSVYAANAQVTNTTVVSVARRADFSIDEEAVLARVAQGDIDYVIVASPNNPTGQLASEEFLLRLLDATDALVLVDEAYFEFSHRTMRPYLESHENLLILRTFSKAFSLAGVRLGYLLGHPSVIRQFLKVRQPYSVDALSQAVGQVVFQNRALFQEGIEAIRQQRARLFEGLRAIPGVQVFESDANYLLFRMARAGEAWEYLLGEGVLVRDFSTAPMLENCLRVSVGSPEQNDRFLQALRRFVMGGAPGEKA</sequence>
<dbReference type="OrthoDB" id="9809616at2"/>
<dbReference type="NCBIfam" id="TIGR01141">
    <property type="entry name" value="hisC"/>
    <property type="match status" value="1"/>
</dbReference>
<dbReference type="HAMAP" id="MF_01023">
    <property type="entry name" value="HisC_aminotrans_2"/>
    <property type="match status" value="1"/>
</dbReference>
<dbReference type="EC" id="2.6.1.9" evidence="9"/>